<evidence type="ECO:0000313" key="1">
    <source>
        <dbReference type="EMBL" id="OJA18936.1"/>
    </source>
</evidence>
<reference evidence="1 2" key="1">
    <citation type="submission" date="2016-03" db="EMBL/GenBank/DDBJ databases">
        <title>Comparative genomics of the ectomycorrhizal sister species Rhizopogon vinicolor and Rhizopogon vesiculosus (Basidiomycota: Boletales) reveals a divergence of the mating type B locus.</title>
        <authorList>
            <person name="Mujic A.B."/>
            <person name="Kuo A."/>
            <person name="Tritt A."/>
            <person name="Lipzen A."/>
            <person name="Chen C."/>
            <person name="Johnson J."/>
            <person name="Sharma A."/>
            <person name="Barry K."/>
            <person name="Grigoriev I.V."/>
            <person name="Spatafora J.W."/>
        </authorList>
    </citation>
    <scope>NUCLEOTIDE SEQUENCE [LARGE SCALE GENOMIC DNA]</scope>
    <source>
        <strain evidence="1 2">AM-OR11-056</strain>
    </source>
</reference>
<proteinExistence type="predicted"/>
<keyword evidence="2" id="KW-1185">Reference proteome</keyword>
<dbReference type="OrthoDB" id="2423195at2759"/>
<dbReference type="STRING" id="180088.A0A1J8QZL6"/>
<dbReference type="EMBL" id="LVVM01001238">
    <property type="protein sequence ID" value="OJA18936.1"/>
    <property type="molecule type" value="Genomic_DNA"/>
</dbReference>
<name>A0A1J8QZL6_9AGAM</name>
<evidence type="ECO:0000313" key="2">
    <source>
        <dbReference type="Proteomes" id="UP000183567"/>
    </source>
</evidence>
<comment type="caution">
    <text evidence="1">The sequence shown here is derived from an EMBL/GenBank/DDBJ whole genome shotgun (WGS) entry which is preliminary data.</text>
</comment>
<dbReference type="Proteomes" id="UP000183567">
    <property type="component" value="Unassembled WGS sequence"/>
</dbReference>
<sequence>MRVKLETFRLSFYMCNKTGAIKDRRAELVEAADKHGCEALQLMDDVLTSHLRNKPEEDISWLEENFSRAAHTIVNEWDTIKGAIRRGSTFYQEVSLTEQMEIVRAFNFGKFDVVKL</sequence>
<gene>
    <name evidence="1" type="ORF">AZE42_11915</name>
</gene>
<dbReference type="AlphaFoldDB" id="A0A1J8QZL6"/>
<accession>A0A1J8QZL6</accession>
<organism evidence="1 2">
    <name type="scientific">Rhizopogon vesiculosus</name>
    <dbReference type="NCBI Taxonomy" id="180088"/>
    <lineage>
        <taxon>Eukaryota</taxon>
        <taxon>Fungi</taxon>
        <taxon>Dikarya</taxon>
        <taxon>Basidiomycota</taxon>
        <taxon>Agaricomycotina</taxon>
        <taxon>Agaricomycetes</taxon>
        <taxon>Agaricomycetidae</taxon>
        <taxon>Boletales</taxon>
        <taxon>Suillineae</taxon>
        <taxon>Rhizopogonaceae</taxon>
        <taxon>Rhizopogon</taxon>
    </lineage>
</organism>
<protein>
    <submittedName>
        <fullName evidence="1">Uncharacterized protein</fullName>
    </submittedName>
</protein>